<sequence>MQVTPLPHDRVPTISYVAFRAIKTKGSEERNAHFRKLRERALENMSTYHPLTYSAWFNDCGL</sequence>
<gene>
    <name evidence="1" type="ORF">ALC60_11453</name>
</gene>
<proteinExistence type="predicted"/>
<reference evidence="1 2" key="1">
    <citation type="submission" date="2015-09" db="EMBL/GenBank/DDBJ databases">
        <title>Trachymyrmex zeteki WGS genome.</title>
        <authorList>
            <person name="Nygaard S."/>
            <person name="Hu H."/>
            <person name="Boomsma J."/>
            <person name="Zhang G."/>
        </authorList>
    </citation>
    <scope>NUCLEOTIDE SEQUENCE [LARGE SCALE GENOMIC DNA]</scope>
    <source>
        <strain evidence="1">Tzet28-1</strain>
        <tissue evidence="1">Whole body</tissue>
    </source>
</reference>
<accession>A0A151WNG0</accession>
<evidence type="ECO:0000313" key="1">
    <source>
        <dbReference type="EMBL" id="KYQ49348.1"/>
    </source>
</evidence>
<keyword evidence="2" id="KW-1185">Reference proteome</keyword>
<dbReference type="EMBL" id="KQ982907">
    <property type="protein sequence ID" value="KYQ49348.1"/>
    <property type="molecule type" value="Genomic_DNA"/>
</dbReference>
<dbReference type="Proteomes" id="UP000075809">
    <property type="component" value="Unassembled WGS sequence"/>
</dbReference>
<evidence type="ECO:0000313" key="2">
    <source>
        <dbReference type="Proteomes" id="UP000075809"/>
    </source>
</evidence>
<dbReference type="AlphaFoldDB" id="A0A151WNG0"/>
<protein>
    <submittedName>
        <fullName evidence="1">Uncharacterized protein</fullName>
    </submittedName>
</protein>
<name>A0A151WNG0_9HYME</name>
<organism evidence="1 2">
    <name type="scientific">Mycetomoellerius zeteki</name>
    <dbReference type="NCBI Taxonomy" id="64791"/>
    <lineage>
        <taxon>Eukaryota</taxon>
        <taxon>Metazoa</taxon>
        <taxon>Ecdysozoa</taxon>
        <taxon>Arthropoda</taxon>
        <taxon>Hexapoda</taxon>
        <taxon>Insecta</taxon>
        <taxon>Pterygota</taxon>
        <taxon>Neoptera</taxon>
        <taxon>Endopterygota</taxon>
        <taxon>Hymenoptera</taxon>
        <taxon>Apocrita</taxon>
        <taxon>Aculeata</taxon>
        <taxon>Formicoidea</taxon>
        <taxon>Formicidae</taxon>
        <taxon>Myrmicinae</taxon>
        <taxon>Mycetomoellerius</taxon>
    </lineage>
</organism>